<keyword evidence="9" id="KW-1185">Reference proteome</keyword>
<keyword evidence="3" id="KW-0732">Signal</keyword>
<evidence type="ECO:0000313" key="8">
    <source>
        <dbReference type="EMBL" id="KAE9597145.1"/>
    </source>
</evidence>
<dbReference type="Pfam" id="PF06749">
    <property type="entry name" value="DUF1218"/>
    <property type="match status" value="1"/>
</dbReference>
<evidence type="ECO:0000256" key="1">
    <source>
        <dbReference type="ARBA" id="ARBA00004127"/>
    </source>
</evidence>
<feature type="transmembrane region" description="Helical" evidence="7">
    <location>
        <begin position="77"/>
        <end position="93"/>
    </location>
</feature>
<sequence length="94" mass="10313">MASTLLLVVVFVLDLILREGILLATLVQDAGGIMYCQYDSDIATGLGVGSFFVLVTSQVIIMIVTRCFCCGKAMTPSGSRSWAIFLFIFSWYFP</sequence>
<keyword evidence="5 7" id="KW-0472">Membrane</keyword>
<evidence type="ECO:0000256" key="2">
    <source>
        <dbReference type="ARBA" id="ARBA00022692"/>
    </source>
</evidence>
<reference evidence="9" key="1">
    <citation type="journal article" date="2020" name="Nat. Commun.">
        <title>Genome sequence of the cluster root forming white lupin.</title>
        <authorList>
            <person name="Hufnagel B."/>
            <person name="Marques A."/>
            <person name="Soriano A."/>
            <person name="Marques L."/>
            <person name="Divol F."/>
            <person name="Doumas P."/>
            <person name="Sallet E."/>
            <person name="Mancinotti D."/>
            <person name="Carrere S."/>
            <person name="Marande W."/>
            <person name="Arribat S."/>
            <person name="Keller J."/>
            <person name="Huneau C."/>
            <person name="Blein T."/>
            <person name="Aime D."/>
            <person name="Laguerre M."/>
            <person name="Taylor J."/>
            <person name="Schubert V."/>
            <person name="Nelson M."/>
            <person name="Geu-Flores F."/>
            <person name="Crespi M."/>
            <person name="Gallardo-Guerrero K."/>
            <person name="Delaux P.-M."/>
            <person name="Salse J."/>
            <person name="Berges H."/>
            <person name="Guyot R."/>
            <person name="Gouzy J."/>
            <person name="Peret B."/>
        </authorList>
    </citation>
    <scope>NUCLEOTIDE SEQUENCE [LARGE SCALE GENOMIC DNA]</scope>
    <source>
        <strain evidence="9">cv. Amiga</strain>
    </source>
</reference>
<dbReference type="GO" id="GO:0012505">
    <property type="term" value="C:endomembrane system"/>
    <property type="evidence" value="ECO:0007669"/>
    <property type="project" value="UniProtKB-SubCell"/>
</dbReference>
<dbReference type="AlphaFoldDB" id="A0A6A4P3A2"/>
<evidence type="ECO:0000313" key="9">
    <source>
        <dbReference type="Proteomes" id="UP000447434"/>
    </source>
</evidence>
<evidence type="ECO:0000256" key="6">
    <source>
        <dbReference type="ARBA" id="ARBA00029467"/>
    </source>
</evidence>
<proteinExistence type="inferred from homology"/>
<keyword evidence="2 7" id="KW-0812">Transmembrane</keyword>
<feature type="transmembrane region" description="Helical" evidence="7">
    <location>
        <begin position="42"/>
        <end position="65"/>
    </location>
</feature>
<evidence type="ECO:0000256" key="3">
    <source>
        <dbReference type="ARBA" id="ARBA00022729"/>
    </source>
</evidence>
<name>A0A6A4P3A2_LUPAL</name>
<evidence type="ECO:0000256" key="5">
    <source>
        <dbReference type="ARBA" id="ARBA00023136"/>
    </source>
</evidence>
<gene>
    <name evidence="8" type="ORF">Lalb_Chr16g0383511</name>
</gene>
<dbReference type="InterPro" id="IPR052222">
    <property type="entry name" value="DESIGUAL"/>
</dbReference>
<dbReference type="PANTHER" id="PTHR31769">
    <property type="entry name" value="OS07G0462200 PROTEIN-RELATED"/>
    <property type="match status" value="1"/>
</dbReference>
<organism evidence="8 9">
    <name type="scientific">Lupinus albus</name>
    <name type="common">White lupine</name>
    <name type="synonym">Lupinus termis</name>
    <dbReference type="NCBI Taxonomy" id="3870"/>
    <lineage>
        <taxon>Eukaryota</taxon>
        <taxon>Viridiplantae</taxon>
        <taxon>Streptophyta</taxon>
        <taxon>Embryophyta</taxon>
        <taxon>Tracheophyta</taxon>
        <taxon>Spermatophyta</taxon>
        <taxon>Magnoliopsida</taxon>
        <taxon>eudicotyledons</taxon>
        <taxon>Gunneridae</taxon>
        <taxon>Pentapetalae</taxon>
        <taxon>rosids</taxon>
        <taxon>fabids</taxon>
        <taxon>Fabales</taxon>
        <taxon>Fabaceae</taxon>
        <taxon>Papilionoideae</taxon>
        <taxon>50 kb inversion clade</taxon>
        <taxon>genistoids sensu lato</taxon>
        <taxon>core genistoids</taxon>
        <taxon>Genisteae</taxon>
        <taxon>Lupinus</taxon>
    </lineage>
</organism>
<keyword evidence="4 7" id="KW-1133">Transmembrane helix</keyword>
<comment type="caution">
    <text evidence="8">The sequence shown here is derived from an EMBL/GenBank/DDBJ whole genome shotgun (WGS) entry which is preliminary data.</text>
</comment>
<accession>A0A6A4P3A2</accession>
<evidence type="ECO:0000256" key="7">
    <source>
        <dbReference type="SAM" id="Phobius"/>
    </source>
</evidence>
<comment type="subcellular location">
    <subcellularLocation>
        <location evidence="1">Endomembrane system</location>
        <topology evidence="1">Multi-pass membrane protein</topology>
    </subcellularLocation>
</comment>
<dbReference type="OrthoDB" id="2015495at2759"/>
<dbReference type="InterPro" id="IPR009606">
    <property type="entry name" value="DEAL/Modifying_wall_lignin1/2"/>
</dbReference>
<dbReference type="EMBL" id="WOCE01000016">
    <property type="protein sequence ID" value="KAE9597145.1"/>
    <property type="molecule type" value="Genomic_DNA"/>
</dbReference>
<protein>
    <submittedName>
        <fullName evidence="8">Uncharacterized protein</fullName>
    </submittedName>
</protein>
<dbReference type="Proteomes" id="UP000447434">
    <property type="component" value="Chromosome 16"/>
</dbReference>
<comment type="similarity">
    <text evidence="6">Belongs to the DESIGUAL family.</text>
</comment>
<evidence type="ECO:0000256" key="4">
    <source>
        <dbReference type="ARBA" id="ARBA00022989"/>
    </source>
</evidence>